<dbReference type="PANTHER" id="PTHR11058:SF9">
    <property type="entry name" value="NADH-UBIQUINONE OXIDOREDUCTASE CHAIN 3"/>
    <property type="match status" value="1"/>
</dbReference>
<dbReference type="GO" id="GO:0030964">
    <property type="term" value="C:NADH dehydrogenase complex"/>
    <property type="evidence" value="ECO:0007669"/>
    <property type="project" value="TreeGrafter"/>
</dbReference>
<sequence>MYQDFLPVAIFIVLAIILLVAPLIIQALISPRFNKGGDKLEIYECGELPEGSAWVQFNIRFYIIALIFIIFDVEVVFLFPWAVVFKDIGLLAFVEVMIFLGILIVGFVYVWMKGDLDWVKMKLKYASGRYAHLESK</sequence>
<keyword evidence="6 7" id="KW-0472">Membrane</keyword>
<evidence type="ECO:0000256" key="1">
    <source>
        <dbReference type="ARBA" id="ARBA00004141"/>
    </source>
</evidence>
<evidence type="ECO:0000313" key="8">
    <source>
        <dbReference type="EMBL" id="SVE02542.1"/>
    </source>
</evidence>
<feature type="transmembrane region" description="Helical" evidence="7">
    <location>
        <begin position="6"/>
        <end position="29"/>
    </location>
</feature>
<keyword evidence="3" id="KW-0813">Transport</keyword>
<proteinExistence type="inferred from homology"/>
<comment type="subcellular location">
    <subcellularLocation>
        <location evidence="1">Membrane</location>
        <topology evidence="1">Multi-pass membrane protein</topology>
    </subcellularLocation>
</comment>
<dbReference type="EMBL" id="UINC01189033">
    <property type="protein sequence ID" value="SVE02542.1"/>
    <property type="molecule type" value="Genomic_DNA"/>
</dbReference>
<protein>
    <submittedName>
        <fullName evidence="8">Uncharacterized protein</fullName>
    </submittedName>
</protein>
<name>A0A383A456_9ZZZZ</name>
<dbReference type="AlphaFoldDB" id="A0A383A456"/>
<evidence type="ECO:0000256" key="2">
    <source>
        <dbReference type="ARBA" id="ARBA00008472"/>
    </source>
</evidence>
<accession>A0A383A456</accession>
<dbReference type="HAMAP" id="MF_01394">
    <property type="entry name" value="NDH1_NuoA"/>
    <property type="match status" value="1"/>
</dbReference>
<keyword evidence="4 7" id="KW-0812">Transmembrane</keyword>
<dbReference type="Pfam" id="PF00507">
    <property type="entry name" value="Oxidored_q4"/>
    <property type="match status" value="1"/>
</dbReference>
<dbReference type="Gene3D" id="1.20.58.1610">
    <property type="entry name" value="NADH:ubiquinone/plastoquinone oxidoreductase, chain 3"/>
    <property type="match status" value="1"/>
</dbReference>
<dbReference type="InterPro" id="IPR000440">
    <property type="entry name" value="NADH_UbQ/plastoQ_OxRdtase_su3"/>
</dbReference>
<evidence type="ECO:0000256" key="6">
    <source>
        <dbReference type="ARBA" id="ARBA00023136"/>
    </source>
</evidence>
<dbReference type="InterPro" id="IPR023043">
    <property type="entry name" value="NAD(P)H_OxRDtase_bac/plastid"/>
</dbReference>
<dbReference type="PANTHER" id="PTHR11058">
    <property type="entry name" value="NADH-UBIQUINONE OXIDOREDUCTASE CHAIN 3"/>
    <property type="match status" value="1"/>
</dbReference>
<keyword evidence="5 7" id="KW-1133">Transmembrane helix</keyword>
<reference evidence="8" key="1">
    <citation type="submission" date="2018-05" db="EMBL/GenBank/DDBJ databases">
        <authorList>
            <person name="Lanie J.A."/>
            <person name="Ng W.-L."/>
            <person name="Kazmierczak K.M."/>
            <person name="Andrzejewski T.M."/>
            <person name="Davidsen T.M."/>
            <person name="Wayne K.J."/>
            <person name="Tettelin H."/>
            <person name="Glass J.I."/>
            <person name="Rusch D."/>
            <person name="Podicherti R."/>
            <person name="Tsui H.-C.T."/>
            <person name="Winkler M.E."/>
        </authorList>
    </citation>
    <scope>NUCLEOTIDE SEQUENCE</scope>
</reference>
<dbReference type="GO" id="GO:0008137">
    <property type="term" value="F:NADH dehydrogenase (ubiquinone) activity"/>
    <property type="evidence" value="ECO:0007669"/>
    <property type="project" value="InterPro"/>
</dbReference>
<evidence type="ECO:0000256" key="5">
    <source>
        <dbReference type="ARBA" id="ARBA00022989"/>
    </source>
</evidence>
<dbReference type="InterPro" id="IPR038430">
    <property type="entry name" value="NDAH_ubi_oxred_su3_sf"/>
</dbReference>
<evidence type="ECO:0000256" key="7">
    <source>
        <dbReference type="SAM" id="Phobius"/>
    </source>
</evidence>
<organism evidence="8">
    <name type="scientific">marine metagenome</name>
    <dbReference type="NCBI Taxonomy" id="408172"/>
    <lineage>
        <taxon>unclassified sequences</taxon>
        <taxon>metagenomes</taxon>
        <taxon>ecological metagenomes</taxon>
    </lineage>
</organism>
<evidence type="ECO:0000256" key="3">
    <source>
        <dbReference type="ARBA" id="ARBA00022448"/>
    </source>
</evidence>
<comment type="similarity">
    <text evidence="2">Belongs to the complex I subunit 3 family.</text>
</comment>
<gene>
    <name evidence="8" type="ORF">METZ01_LOCUS455396</name>
</gene>
<evidence type="ECO:0000256" key="4">
    <source>
        <dbReference type="ARBA" id="ARBA00022692"/>
    </source>
</evidence>
<feature type="transmembrane region" description="Helical" evidence="7">
    <location>
        <begin position="61"/>
        <end position="82"/>
    </location>
</feature>
<feature type="transmembrane region" description="Helical" evidence="7">
    <location>
        <begin position="88"/>
        <end position="112"/>
    </location>
</feature>
<dbReference type="GO" id="GO:0016651">
    <property type="term" value="F:oxidoreductase activity, acting on NAD(P)H"/>
    <property type="evidence" value="ECO:0007669"/>
    <property type="project" value="InterPro"/>
</dbReference>